<dbReference type="Proteomes" id="UP001177744">
    <property type="component" value="Unassembled WGS sequence"/>
</dbReference>
<gene>
    <name evidence="3" type="ORF">QTO34_018831</name>
</gene>
<evidence type="ECO:0000259" key="2">
    <source>
        <dbReference type="PROSITE" id="PS51339"/>
    </source>
</evidence>
<evidence type="ECO:0000256" key="1">
    <source>
        <dbReference type="ARBA" id="ARBA00007471"/>
    </source>
</evidence>
<name>A0AA40I0E4_CNENI</name>
<feature type="domain" description="Myotubularin phosphatase" evidence="2">
    <location>
        <begin position="67"/>
        <end position="134"/>
    </location>
</feature>
<reference evidence="3" key="1">
    <citation type="submission" date="2023-06" db="EMBL/GenBank/DDBJ databases">
        <title>Reference genome for the Northern bat (Eptesicus nilssonii), a most northern bat species.</title>
        <authorList>
            <person name="Laine V.N."/>
            <person name="Pulliainen A.T."/>
            <person name="Lilley T.M."/>
        </authorList>
    </citation>
    <scope>NUCLEOTIDE SEQUENCE</scope>
    <source>
        <strain evidence="3">BLF_Eptnil</strain>
        <tissue evidence="3">Kidney</tissue>
    </source>
</reference>
<evidence type="ECO:0000313" key="4">
    <source>
        <dbReference type="Proteomes" id="UP001177744"/>
    </source>
</evidence>
<organism evidence="3 4">
    <name type="scientific">Cnephaeus nilssonii</name>
    <name type="common">Northern bat</name>
    <name type="synonym">Eptesicus nilssonii</name>
    <dbReference type="NCBI Taxonomy" id="3371016"/>
    <lineage>
        <taxon>Eukaryota</taxon>
        <taxon>Metazoa</taxon>
        <taxon>Chordata</taxon>
        <taxon>Craniata</taxon>
        <taxon>Vertebrata</taxon>
        <taxon>Euteleostomi</taxon>
        <taxon>Mammalia</taxon>
        <taxon>Eutheria</taxon>
        <taxon>Laurasiatheria</taxon>
        <taxon>Chiroptera</taxon>
        <taxon>Yangochiroptera</taxon>
        <taxon>Vespertilionidae</taxon>
        <taxon>Cnephaeus</taxon>
    </lineage>
</organism>
<protein>
    <recommendedName>
        <fullName evidence="2">Myotubularin phosphatase domain-containing protein</fullName>
    </recommendedName>
</protein>
<evidence type="ECO:0000313" key="3">
    <source>
        <dbReference type="EMBL" id="KAK1340265.1"/>
    </source>
</evidence>
<dbReference type="InterPro" id="IPR029021">
    <property type="entry name" value="Prot-tyrosine_phosphatase-like"/>
</dbReference>
<dbReference type="PROSITE" id="PS51339">
    <property type="entry name" value="PPASE_MYOTUBULARIN"/>
    <property type="match status" value="1"/>
</dbReference>
<comment type="similarity">
    <text evidence="1">Belongs to the protein-tyrosine phosphatase family. Non-receptor class myotubularin subfamily.</text>
</comment>
<dbReference type="EMBL" id="JAULJE010000008">
    <property type="protein sequence ID" value="KAK1340265.1"/>
    <property type="molecule type" value="Genomic_DNA"/>
</dbReference>
<sequence>MEFSELIRTSRAQAELLRGPGGGPTAWHAVRYRPPPAAVSRAPGHSGPLALLLRSVDSMEKRVARDSGTITLRRKDLRVLQLDRARPIETNAWRLSEMNEDFSLRPGYPRAVIVPRAADNEAVALSARFRQGGR</sequence>
<dbReference type="AlphaFoldDB" id="A0AA40I0E4"/>
<dbReference type="InterPro" id="IPR010569">
    <property type="entry name" value="Myotubularin-like_Pase_dom"/>
</dbReference>
<dbReference type="SUPFAM" id="SSF52799">
    <property type="entry name" value="(Phosphotyrosine protein) phosphatases II"/>
    <property type="match status" value="1"/>
</dbReference>
<keyword evidence="4" id="KW-1185">Reference proteome</keyword>
<comment type="caution">
    <text evidence="3">The sequence shown here is derived from an EMBL/GenBank/DDBJ whole genome shotgun (WGS) entry which is preliminary data.</text>
</comment>
<accession>A0AA40I0E4</accession>
<proteinExistence type="inferred from homology"/>
<dbReference type="Pfam" id="PF06602">
    <property type="entry name" value="Myotub-related"/>
    <property type="match status" value="1"/>
</dbReference>